<dbReference type="InParanoid" id="E9I1X8"/>
<feature type="compositionally biased region" description="Basic and acidic residues" evidence="1">
    <location>
        <begin position="1"/>
        <end position="16"/>
    </location>
</feature>
<accession>E9I1X8</accession>
<dbReference type="KEGG" id="dpx:DAPPUDRAFT_337635"/>
<dbReference type="AlphaFoldDB" id="E9I1X8"/>
<name>E9I1X8_DAPPU</name>
<evidence type="ECO:0000256" key="1">
    <source>
        <dbReference type="SAM" id="MobiDB-lite"/>
    </source>
</evidence>
<dbReference type="Proteomes" id="UP000000305">
    <property type="component" value="Unassembled WGS sequence"/>
</dbReference>
<sequence>MEKNYEEDNDEGRYDKEEDNDEPGKQYMKLIQAKKKKINLMVAMMTVQNPKNKLCVAKPSLSHKKLKNIENRKKYRERRVSDCDGTKKKMLKGDEGPKSHV</sequence>
<proteinExistence type="predicted"/>
<evidence type="ECO:0000313" key="3">
    <source>
        <dbReference type="Proteomes" id="UP000000305"/>
    </source>
</evidence>
<keyword evidence="3" id="KW-1185">Reference proteome</keyword>
<organism evidence="2 3">
    <name type="scientific">Daphnia pulex</name>
    <name type="common">Water flea</name>
    <dbReference type="NCBI Taxonomy" id="6669"/>
    <lineage>
        <taxon>Eukaryota</taxon>
        <taxon>Metazoa</taxon>
        <taxon>Ecdysozoa</taxon>
        <taxon>Arthropoda</taxon>
        <taxon>Crustacea</taxon>
        <taxon>Branchiopoda</taxon>
        <taxon>Diplostraca</taxon>
        <taxon>Cladocera</taxon>
        <taxon>Anomopoda</taxon>
        <taxon>Daphniidae</taxon>
        <taxon>Daphnia</taxon>
    </lineage>
</organism>
<feature type="region of interest" description="Disordered" evidence="1">
    <location>
        <begin position="65"/>
        <end position="101"/>
    </location>
</feature>
<dbReference type="HOGENOM" id="CLU_2294433_0_0_1"/>
<dbReference type="EMBL" id="GL733911">
    <property type="protein sequence ID" value="EFX62002.1"/>
    <property type="molecule type" value="Genomic_DNA"/>
</dbReference>
<feature type="region of interest" description="Disordered" evidence="1">
    <location>
        <begin position="1"/>
        <end position="25"/>
    </location>
</feature>
<gene>
    <name evidence="2" type="ORF">DAPPUDRAFT_337635</name>
</gene>
<evidence type="ECO:0000313" key="2">
    <source>
        <dbReference type="EMBL" id="EFX62002.1"/>
    </source>
</evidence>
<feature type="compositionally biased region" description="Basic and acidic residues" evidence="1">
    <location>
        <begin position="67"/>
        <end position="101"/>
    </location>
</feature>
<reference evidence="2 3" key="1">
    <citation type="journal article" date="2011" name="Science">
        <title>The ecoresponsive genome of Daphnia pulex.</title>
        <authorList>
            <person name="Colbourne J.K."/>
            <person name="Pfrender M.E."/>
            <person name="Gilbert D."/>
            <person name="Thomas W.K."/>
            <person name="Tucker A."/>
            <person name="Oakley T.H."/>
            <person name="Tokishita S."/>
            <person name="Aerts A."/>
            <person name="Arnold G.J."/>
            <person name="Basu M.K."/>
            <person name="Bauer D.J."/>
            <person name="Caceres C.E."/>
            <person name="Carmel L."/>
            <person name="Casola C."/>
            <person name="Choi J.H."/>
            <person name="Detter J.C."/>
            <person name="Dong Q."/>
            <person name="Dusheyko S."/>
            <person name="Eads B.D."/>
            <person name="Frohlich T."/>
            <person name="Geiler-Samerotte K.A."/>
            <person name="Gerlach D."/>
            <person name="Hatcher P."/>
            <person name="Jogdeo S."/>
            <person name="Krijgsveld J."/>
            <person name="Kriventseva E.V."/>
            <person name="Kultz D."/>
            <person name="Laforsch C."/>
            <person name="Lindquist E."/>
            <person name="Lopez J."/>
            <person name="Manak J.R."/>
            <person name="Muller J."/>
            <person name="Pangilinan J."/>
            <person name="Patwardhan R.P."/>
            <person name="Pitluck S."/>
            <person name="Pritham E.J."/>
            <person name="Rechtsteiner A."/>
            <person name="Rho M."/>
            <person name="Rogozin I.B."/>
            <person name="Sakarya O."/>
            <person name="Salamov A."/>
            <person name="Schaack S."/>
            <person name="Shapiro H."/>
            <person name="Shiga Y."/>
            <person name="Skalitzky C."/>
            <person name="Smith Z."/>
            <person name="Souvorov A."/>
            <person name="Sung W."/>
            <person name="Tang Z."/>
            <person name="Tsuchiya D."/>
            <person name="Tu H."/>
            <person name="Vos H."/>
            <person name="Wang M."/>
            <person name="Wolf Y.I."/>
            <person name="Yamagata H."/>
            <person name="Yamada T."/>
            <person name="Ye Y."/>
            <person name="Shaw J.R."/>
            <person name="Andrews J."/>
            <person name="Crease T.J."/>
            <person name="Tang H."/>
            <person name="Lucas S.M."/>
            <person name="Robertson H.M."/>
            <person name="Bork P."/>
            <person name="Koonin E.V."/>
            <person name="Zdobnov E.M."/>
            <person name="Grigoriev I.V."/>
            <person name="Lynch M."/>
            <person name="Boore J.L."/>
        </authorList>
    </citation>
    <scope>NUCLEOTIDE SEQUENCE [LARGE SCALE GENOMIC DNA]</scope>
</reference>
<protein>
    <submittedName>
        <fullName evidence="2">Uncharacterized protein</fullName>
    </submittedName>
</protein>